<gene>
    <name evidence="3" type="ORF">HK097_005444</name>
</gene>
<protein>
    <recommendedName>
        <fullName evidence="2">BD-FAE-like domain-containing protein</fullName>
    </recommendedName>
</protein>
<dbReference type="SUPFAM" id="SSF53474">
    <property type="entry name" value="alpha/beta-Hydrolases"/>
    <property type="match status" value="1"/>
</dbReference>
<dbReference type="PANTHER" id="PTHR48081">
    <property type="entry name" value="AB HYDROLASE SUPERFAMILY PROTEIN C4A8.06C"/>
    <property type="match status" value="1"/>
</dbReference>
<dbReference type="EMBL" id="JADGJD010000255">
    <property type="protein sequence ID" value="KAJ3052910.1"/>
    <property type="molecule type" value="Genomic_DNA"/>
</dbReference>
<name>A0AAD5SEY4_9FUNG</name>
<dbReference type="Gene3D" id="3.40.50.1820">
    <property type="entry name" value="alpha/beta hydrolase"/>
    <property type="match status" value="1"/>
</dbReference>
<evidence type="ECO:0000313" key="3">
    <source>
        <dbReference type="EMBL" id="KAJ3052910.1"/>
    </source>
</evidence>
<evidence type="ECO:0000259" key="2">
    <source>
        <dbReference type="Pfam" id="PF20434"/>
    </source>
</evidence>
<reference evidence="3" key="1">
    <citation type="submission" date="2020-05" db="EMBL/GenBank/DDBJ databases">
        <title>Phylogenomic resolution of chytrid fungi.</title>
        <authorList>
            <person name="Stajich J.E."/>
            <person name="Amses K."/>
            <person name="Simmons R."/>
            <person name="Seto K."/>
            <person name="Myers J."/>
            <person name="Bonds A."/>
            <person name="Quandt C.A."/>
            <person name="Barry K."/>
            <person name="Liu P."/>
            <person name="Grigoriev I."/>
            <person name="Longcore J.E."/>
            <person name="James T.Y."/>
        </authorList>
    </citation>
    <scope>NUCLEOTIDE SEQUENCE</scope>
    <source>
        <strain evidence="3">JEL0318</strain>
    </source>
</reference>
<feature type="domain" description="BD-FAE-like" evidence="2">
    <location>
        <begin position="80"/>
        <end position="287"/>
    </location>
</feature>
<evidence type="ECO:0000256" key="1">
    <source>
        <dbReference type="ARBA" id="ARBA00022801"/>
    </source>
</evidence>
<dbReference type="Proteomes" id="UP001212841">
    <property type="component" value="Unassembled WGS sequence"/>
</dbReference>
<evidence type="ECO:0000313" key="4">
    <source>
        <dbReference type="Proteomes" id="UP001212841"/>
    </source>
</evidence>
<dbReference type="InterPro" id="IPR029058">
    <property type="entry name" value="AB_hydrolase_fold"/>
</dbReference>
<proteinExistence type="predicted"/>
<comment type="caution">
    <text evidence="3">The sequence shown here is derived from an EMBL/GenBank/DDBJ whole genome shotgun (WGS) entry which is preliminary data.</text>
</comment>
<sequence>MYTSLKPRRPTPRRLLTLLLPATFLFLPFLLFHYRLSSIQSFTLTTQQLTNHTHFHIYPFPPPYAQTPSPVIPNPDVPSLQVVLPGGHRSLHKACIVVPGGGYWDLAWWEGLPIAEWLSDLGVTAFVLHYRLGPKYIHPVQLHDIIRAVKYVNYHAEGWDLDGGVCVIGFSAGGHLSALAANWPRVAEGVGAWPGGGYEPDVIDERHAELFNIEHTMLIYPVTNLFTTYSPISALLGYDPSPSRDLLRSLSPTFHVSNSTNATPPSFVVHTEGDDIVPISNSEEYVEAMKRERLRVEFVRGSWGGHGFGLHAGWRRQGEEWIGKWGGLEERLRERRKVVPCLKTCTLCYFLGKCGR</sequence>
<keyword evidence="1" id="KW-0378">Hydrolase</keyword>
<keyword evidence="4" id="KW-1185">Reference proteome</keyword>
<dbReference type="Pfam" id="PF20434">
    <property type="entry name" value="BD-FAE"/>
    <property type="match status" value="1"/>
</dbReference>
<accession>A0AAD5SEY4</accession>
<dbReference type="GO" id="GO:0016787">
    <property type="term" value="F:hydrolase activity"/>
    <property type="evidence" value="ECO:0007669"/>
    <property type="project" value="UniProtKB-KW"/>
</dbReference>
<dbReference type="AlphaFoldDB" id="A0AAD5SEY4"/>
<dbReference type="InterPro" id="IPR050300">
    <property type="entry name" value="GDXG_lipolytic_enzyme"/>
</dbReference>
<dbReference type="InterPro" id="IPR049492">
    <property type="entry name" value="BD-FAE-like_dom"/>
</dbReference>
<organism evidence="3 4">
    <name type="scientific">Rhizophlyctis rosea</name>
    <dbReference type="NCBI Taxonomy" id="64517"/>
    <lineage>
        <taxon>Eukaryota</taxon>
        <taxon>Fungi</taxon>
        <taxon>Fungi incertae sedis</taxon>
        <taxon>Chytridiomycota</taxon>
        <taxon>Chytridiomycota incertae sedis</taxon>
        <taxon>Chytridiomycetes</taxon>
        <taxon>Rhizophlyctidales</taxon>
        <taxon>Rhizophlyctidaceae</taxon>
        <taxon>Rhizophlyctis</taxon>
    </lineage>
</organism>
<dbReference type="PANTHER" id="PTHR48081:SF6">
    <property type="entry name" value="PEPTIDASE S9 PROLYL OLIGOPEPTIDASE CATALYTIC DOMAIN-CONTAINING PROTEIN"/>
    <property type="match status" value="1"/>
</dbReference>